<evidence type="ECO:0000256" key="1">
    <source>
        <dbReference type="SAM" id="SignalP"/>
    </source>
</evidence>
<dbReference type="Proteomes" id="UP000002745">
    <property type="component" value="Chromosome"/>
</dbReference>
<dbReference type="RefSeq" id="WP_015827618.1">
    <property type="nucleotide sequence ID" value="NC_012982.1"/>
</dbReference>
<dbReference type="STRING" id="582402.Hbal_1780"/>
<accession>C6XK23</accession>
<evidence type="ECO:0000313" key="2">
    <source>
        <dbReference type="EMBL" id="ACT59468.1"/>
    </source>
</evidence>
<keyword evidence="3" id="KW-1185">Reference proteome</keyword>
<dbReference type="KEGG" id="hba:Hbal_1780"/>
<feature type="signal peptide" evidence="1">
    <location>
        <begin position="1"/>
        <end position="30"/>
    </location>
</feature>
<dbReference type="EMBL" id="CP001678">
    <property type="protein sequence ID" value="ACT59468.1"/>
    <property type="molecule type" value="Genomic_DNA"/>
</dbReference>
<dbReference type="AlphaFoldDB" id="C6XK23"/>
<protein>
    <submittedName>
        <fullName evidence="2">Uncharacterized protein</fullName>
    </submittedName>
</protein>
<feature type="chain" id="PRO_5002973938" evidence="1">
    <location>
        <begin position="31"/>
        <end position="211"/>
    </location>
</feature>
<evidence type="ECO:0000313" key="3">
    <source>
        <dbReference type="Proteomes" id="UP000002745"/>
    </source>
</evidence>
<proteinExistence type="predicted"/>
<keyword evidence="1" id="KW-0732">Signal</keyword>
<gene>
    <name evidence="2" type="ordered locus">Hbal_1780</name>
</gene>
<sequence length="211" mass="22916">MKNLNGLRWLGASVIALTLMPMGAIGAANAQENGQIATSLIDDEVVGDIREFLQNDVVQISVNAANRRREGISEAEILELDKKWREEKVSSGEQPLIATALGSPVSSYLLRVQAASGGLYNEIFVMDANGLNVGQSSITSDYWQGDEAKVQKTFDVGIGELFIDEPEFNSQRGIWSAQVNLTLDHDGNAIGAATVEINLTELKRRKELGLI</sequence>
<organism evidence="2 3">
    <name type="scientific">Hirschia baltica (strain ATCC 49814 / DSM 5838 / IFAM 1418)</name>
    <dbReference type="NCBI Taxonomy" id="582402"/>
    <lineage>
        <taxon>Bacteria</taxon>
        <taxon>Pseudomonadati</taxon>
        <taxon>Pseudomonadota</taxon>
        <taxon>Alphaproteobacteria</taxon>
        <taxon>Hyphomonadales</taxon>
        <taxon>Hyphomonadaceae</taxon>
        <taxon>Hirschia</taxon>
    </lineage>
</organism>
<dbReference type="HOGENOM" id="CLU_092389_0_0_5"/>
<reference evidence="3" key="1">
    <citation type="journal article" date="2011" name="J. Bacteriol.">
        <title>Genome sequences of eight morphologically diverse alphaproteobacteria.</title>
        <authorList>
            <consortium name="US DOE Joint Genome Institute"/>
            <person name="Brown P.J."/>
            <person name="Kysela D.T."/>
            <person name="Buechlein A."/>
            <person name="Hemmerich C."/>
            <person name="Brun Y.V."/>
        </authorList>
    </citation>
    <scope>NUCLEOTIDE SEQUENCE [LARGE SCALE GENOMIC DNA]</scope>
    <source>
        <strain evidence="3">ATCC 49814 / DSM 5838 / IFAM 1418</strain>
    </source>
</reference>
<name>C6XK23_HIRBI</name>
<dbReference type="eggNOG" id="COG0834">
    <property type="taxonomic scope" value="Bacteria"/>
</dbReference>